<evidence type="ECO:0000313" key="1">
    <source>
        <dbReference type="EMBL" id="ERN17526.1"/>
    </source>
</evidence>
<proteinExistence type="predicted"/>
<protein>
    <submittedName>
        <fullName evidence="1">Uncharacterized protein</fullName>
    </submittedName>
</protein>
<dbReference type="Gene3D" id="3.30.559.10">
    <property type="entry name" value="Chloramphenicol acetyltransferase-like domain"/>
    <property type="match status" value="1"/>
</dbReference>
<dbReference type="Proteomes" id="UP000017836">
    <property type="component" value="Unassembled WGS sequence"/>
</dbReference>
<dbReference type="HOGENOM" id="CLU_2430010_0_0_1"/>
<dbReference type="AlphaFoldDB" id="U5CW53"/>
<dbReference type="Gramene" id="ERN17526">
    <property type="protein sequence ID" value="ERN17526"/>
    <property type="gene ID" value="AMTR_s00059p00097720"/>
</dbReference>
<reference evidence="2" key="1">
    <citation type="journal article" date="2013" name="Science">
        <title>The Amborella genome and the evolution of flowering plants.</title>
        <authorList>
            <consortium name="Amborella Genome Project"/>
        </authorList>
    </citation>
    <scope>NUCLEOTIDE SEQUENCE [LARGE SCALE GENOMIC DNA]</scope>
</reference>
<dbReference type="Pfam" id="PF02458">
    <property type="entry name" value="Transferase"/>
    <property type="match status" value="1"/>
</dbReference>
<evidence type="ECO:0000313" key="2">
    <source>
        <dbReference type="Proteomes" id="UP000017836"/>
    </source>
</evidence>
<dbReference type="EMBL" id="KI392312">
    <property type="protein sequence ID" value="ERN17526.1"/>
    <property type="molecule type" value="Genomic_DNA"/>
</dbReference>
<dbReference type="InterPro" id="IPR023213">
    <property type="entry name" value="CAT-like_dom_sf"/>
</dbReference>
<name>U5CW53_AMBTC</name>
<gene>
    <name evidence="1" type="ORF">AMTR_s00059p00097720</name>
</gene>
<keyword evidence="2" id="KW-1185">Reference proteome</keyword>
<accession>U5CW53</accession>
<organism evidence="1 2">
    <name type="scientific">Amborella trichopoda</name>
    <dbReference type="NCBI Taxonomy" id="13333"/>
    <lineage>
        <taxon>Eukaryota</taxon>
        <taxon>Viridiplantae</taxon>
        <taxon>Streptophyta</taxon>
        <taxon>Embryophyta</taxon>
        <taxon>Tracheophyta</taxon>
        <taxon>Spermatophyta</taxon>
        <taxon>Magnoliopsida</taxon>
        <taxon>Amborellales</taxon>
        <taxon>Amborellaceae</taxon>
        <taxon>Amborella</taxon>
    </lineage>
</organism>
<sequence>MHTYGSKGTIVGDDSGAAYVECNDECIEFKEAEVEGKLYELLDYPPVKELPKLMHVVLLTRPEGGCYLATASYPLQLWRGGTGDVLQPYCL</sequence>